<gene>
    <name evidence="2" type="ORF">LODBEIA_P17920</name>
</gene>
<feature type="signal peptide" evidence="1">
    <location>
        <begin position="1"/>
        <end position="19"/>
    </location>
</feature>
<evidence type="ECO:0000256" key="1">
    <source>
        <dbReference type="SAM" id="SignalP"/>
    </source>
</evidence>
<organism evidence="2 3">
    <name type="scientific">Lodderomyces beijingensis</name>
    <dbReference type="NCBI Taxonomy" id="1775926"/>
    <lineage>
        <taxon>Eukaryota</taxon>
        <taxon>Fungi</taxon>
        <taxon>Dikarya</taxon>
        <taxon>Ascomycota</taxon>
        <taxon>Saccharomycotina</taxon>
        <taxon>Pichiomycetes</taxon>
        <taxon>Debaryomycetaceae</taxon>
        <taxon>Candida/Lodderomyces clade</taxon>
        <taxon>Lodderomyces</taxon>
    </lineage>
</organism>
<keyword evidence="1" id="KW-0732">Signal</keyword>
<evidence type="ECO:0000313" key="3">
    <source>
        <dbReference type="Proteomes" id="UP001497383"/>
    </source>
</evidence>
<name>A0ABP0ZHD1_9ASCO</name>
<dbReference type="RefSeq" id="XP_066828730.1">
    <property type="nucleotide sequence ID" value="XM_066971719.1"/>
</dbReference>
<evidence type="ECO:0000313" key="2">
    <source>
        <dbReference type="EMBL" id="CAK9437414.1"/>
    </source>
</evidence>
<feature type="chain" id="PRO_5045667545" evidence="1">
    <location>
        <begin position="20"/>
        <end position="287"/>
    </location>
</feature>
<reference evidence="2 3" key="1">
    <citation type="submission" date="2024-03" db="EMBL/GenBank/DDBJ databases">
        <authorList>
            <person name="Brejova B."/>
        </authorList>
    </citation>
    <scope>NUCLEOTIDE SEQUENCE [LARGE SCALE GENOMIC DNA]</scope>
    <source>
        <strain evidence="2 3">CBS 14171</strain>
    </source>
</reference>
<keyword evidence="3" id="KW-1185">Reference proteome</keyword>
<proteinExistence type="predicted"/>
<protein>
    <submittedName>
        <fullName evidence="2">Uncharacterized protein</fullName>
    </submittedName>
</protein>
<accession>A0ABP0ZHD1</accession>
<dbReference type="GeneID" id="92206988"/>
<sequence length="287" mass="28809">MHFLTSSISLLVLASSAVASYTNSTLTTEYTVTDYTTYCPETTTFTVTKCSQDKCHPSPVTVTSPGTVTVTGTIVCDTPPPAVITSTKSSVVGGTVTQTTVTDFTTYCPESTVFTVSTCSAGTCKPTTVSVPGKATVTISGEVVCPTTVGGSTTPVVVVSTPSATYVPTTYTATGFTTYCPESTVLTITTCSAGTCAPATLSPTAGETVTIPGEVLKTSSVPTTVTSAPTPVFPTTSAPTTVAAVSTTAPAVSTPSTAVSVLQGGANSQTVNSILLSVFAIALGFFA</sequence>
<dbReference type="EMBL" id="OZ022406">
    <property type="protein sequence ID" value="CAK9437414.1"/>
    <property type="molecule type" value="Genomic_DNA"/>
</dbReference>
<dbReference type="Proteomes" id="UP001497383">
    <property type="component" value="Chromosome 2"/>
</dbReference>